<dbReference type="Gene3D" id="3.40.5.90">
    <property type="entry name" value="CDGSH iron-sulfur domain, mitoNEET-type"/>
    <property type="match status" value="1"/>
</dbReference>
<evidence type="ECO:0000256" key="3">
    <source>
        <dbReference type="ARBA" id="ARBA00023004"/>
    </source>
</evidence>
<protein>
    <submittedName>
        <fullName evidence="6">CDGSH iron-sulfur domain-containing protein</fullName>
    </submittedName>
</protein>
<keyword evidence="2" id="KW-0479">Metal-binding</keyword>
<evidence type="ECO:0000256" key="4">
    <source>
        <dbReference type="ARBA" id="ARBA00023014"/>
    </source>
</evidence>
<keyword evidence="1" id="KW-0001">2Fe-2S</keyword>
<reference evidence="6 7" key="1">
    <citation type="journal article" date="2023" name="ISME J.">
        <title>Thermophilic Dehalococcoidia with unusual traits shed light on an unexpected past.</title>
        <authorList>
            <person name="Palmer M."/>
            <person name="Covington J.K."/>
            <person name="Zhou E.M."/>
            <person name="Thomas S.C."/>
            <person name="Habib N."/>
            <person name="Seymour C.O."/>
            <person name="Lai D."/>
            <person name="Johnston J."/>
            <person name="Hashimi A."/>
            <person name="Jiao J.Y."/>
            <person name="Muok A.R."/>
            <person name="Liu L."/>
            <person name="Xian W.D."/>
            <person name="Zhi X.Y."/>
            <person name="Li M.M."/>
            <person name="Silva L.P."/>
            <person name="Bowen B.P."/>
            <person name="Louie K."/>
            <person name="Briegel A."/>
            <person name="Pett-Ridge J."/>
            <person name="Weber P.K."/>
            <person name="Tocheva E.I."/>
            <person name="Woyke T."/>
            <person name="Northen T.R."/>
            <person name="Mayali X."/>
            <person name="Li W.J."/>
            <person name="Hedlund B.P."/>
        </authorList>
    </citation>
    <scope>NUCLEOTIDE SEQUENCE [LARGE SCALE GENOMIC DNA]</scope>
    <source>
        <strain evidence="6 7">YIM 72310</strain>
    </source>
</reference>
<feature type="domain" description="Iron-binding zinc finger CDGSH type" evidence="5">
    <location>
        <begin position="25"/>
        <end position="60"/>
    </location>
</feature>
<keyword evidence="3" id="KW-0408">Iron</keyword>
<keyword evidence="7" id="KW-1185">Reference proteome</keyword>
<gene>
    <name evidence="6" type="ORF">O0235_02420</name>
</gene>
<evidence type="ECO:0000313" key="7">
    <source>
        <dbReference type="Proteomes" id="UP001212803"/>
    </source>
</evidence>
<organism evidence="6 7">
    <name type="scientific">Tepidiforma flava</name>
    <dbReference type="NCBI Taxonomy" id="3004094"/>
    <lineage>
        <taxon>Bacteria</taxon>
        <taxon>Bacillati</taxon>
        <taxon>Chloroflexota</taxon>
        <taxon>Tepidiformia</taxon>
        <taxon>Tepidiformales</taxon>
        <taxon>Tepidiformaceae</taxon>
        <taxon>Tepidiforma</taxon>
    </lineage>
</organism>
<proteinExistence type="predicted"/>
<sequence length="67" mass="7239">MAETTITVRDHGPYVVRGEFVVTDAEGNQFERKDAVALCRCGHSATKPFCDGSHNREGFQSAPRAGG</sequence>
<dbReference type="Pfam" id="PF09360">
    <property type="entry name" value="zf-CDGSH"/>
    <property type="match status" value="1"/>
</dbReference>
<dbReference type="Proteomes" id="UP001212803">
    <property type="component" value="Chromosome"/>
</dbReference>
<evidence type="ECO:0000259" key="5">
    <source>
        <dbReference type="SMART" id="SM00704"/>
    </source>
</evidence>
<evidence type="ECO:0000256" key="1">
    <source>
        <dbReference type="ARBA" id="ARBA00022714"/>
    </source>
</evidence>
<evidence type="ECO:0000256" key="2">
    <source>
        <dbReference type="ARBA" id="ARBA00022723"/>
    </source>
</evidence>
<evidence type="ECO:0000313" key="6">
    <source>
        <dbReference type="EMBL" id="WBL36442.1"/>
    </source>
</evidence>
<accession>A0ABY7M7E1</accession>
<keyword evidence="4" id="KW-0411">Iron-sulfur</keyword>
<dbReference type="InterPro" id="IPR018967">
    <property type="entry name" value="FeS-contain_CDGSH-typ"/>
</dbReference>
<name>A0ABY7M7E1_9CHLR</name>
<dbReference type="SMART" id="SM00704">
    <property type="entry name" value="ZnF_CDGSH"/>
    <property type="match status" value="1"/>
</dbReference>
<dbReference type="RefSeq" id="WP_270056966.1">
    <property type="nucleotide sequence ID" value="NZ_CP115149.1"/>
</dbReference>
<dbReference type="InterPro" id="IPR042216">
    <property type="entry name" value="MitoNEET_CISD"/>
</dbReference>
<dbReference type="EMBL" id="CP115149">
    <property type="protein sequence ID" value="WBL36442.1"/>
    <property type="molecule type" value="Genomic_DNA"/>
</dbReference>